<name>K0TKW3_THAOC</name>
<feature type="region of interest" description="Disordered" evidence="1">
    <location>
        <begin position="1"/>
        <end position="36"/>
    </location>
</feature>
<organism evidence="2 3">
    <name type="scientific">Thalassiosira oceanica</name>
    <name type="common">Marine diatom</name>
    <dbReference type="NCBI Taxonomy" id="159749"/>
    <lineage>
        <taxon>Eukaryota</taxon>
        <taxon>Sar</taxon>
        <taxon>Stramenopiles</taxon>
        <taxon>Ochrophyta</taxon>
        <taxon>Bacillariophyta</taxon>
        <taxon>Coscinodiscophyceae</taxon>
        <taxon>Thalassiosirophycidae</taxon>
        <taxon>Thalassiosirales</taxon>
        <taxon>Thalassiosiraceae</taxon>
        <taxon>Thalassiosira</taxon>
    </lineage>
</organism>
<evidence type="ECO:0000313" key="2">
    <source>
        <dbReference type="EMBL" id="EJK71387.1"/>
    </source>
</evidence>
<dbReference type="Proteomes" id="UP000266841">
    <property type="component" value="Unassembled WGS sequence"/>
</dbReference>
<comment type="caution">
    <text evidence="2">The sequence shown here is derived from an EMBL/GenBank/DDBJ whole genome shotgun (WGS) entry which is preliminary data.</text>
</comment>
<feature type="region of interest" description="Disordered" evidence="1">
    <location>
        <begin position="54"/>
        <end position="112"/>
    </location>
</feature>
<evidence type="ECO:0000313" key="3">
    <source>
        <dbReference type="Proteomes" id="UP000266841"/>
    </source>
</evidence>
<gene>
    <name evidence="2" type="ORF">THAOC_07182</name>
</gene>
<proteinExistence type="predicted"/>
<reference evidence="2 3" key="1">
    <citation type="journal article" date="2012" name="Genome Biol.">
        <title>Genome and low-iron response of an oceanic diatom adapted to chronic iron limitation.</title>
        <authorList>
            <person name="Lommer M."/>
            <person name="Specht M."/>
            <person name="Roy A.S."/>
            <person name="Kraemer L."/>
            <person name="Andreson R."/>
            <person name="Gutowska M.A."/>
            <person name="Wolf J."/>
            <person name="Bergner S.V."/>
            <person name="Schilhabel M.B."/>
            <person name="Klostermeier U.C."/>
            <person name="Beiko R.G."/>
            <person name="Rosenstiel P."/>
            <person name="Hippler M."/>
            <person name="Laroche J."/>
        </authorList>
    </citation>
    <scope>NUCLEOTIDE SEQUENCE [LARGE SCALE GENOMIC DNA]</scope>
    <source>
        <strain evidence="2 3">CCMP1005</strain>
    </source>
</reference>
<keyword evidence="3" id="KW-1185">Reference proteome</keyword>
<feature type="non-terminal residue" evidence="2">
    <location>
        <position position="1"/>
    </location>
</feature>
<accession>K0TKW3</accession>
<sequence>REASATNPPYPLPRAADDKWNEGPHQPQEVARGGDGALETVKVVLGWLIDTVAGDDRTPHLASSSTAPGDPRRFPAIAPRPDNREGPRRLRGPLSEPCDNLGVPAGAGDAPQSQCPDLWRYKFPDDVAARLVSWSNPRRDRFQTPIWSWQVSSDTGPGPVD</sequence>
<dbReference type="AlphaFoldDB" id="K0TKW3"/>
<dbReference type="EMBL" id="AGNL01007295">
    <property type="protein sequence ID" value="EJK71387.1"/>
    <property type="molecule type" value="Genomic_DNA"/>
</dbReference>
<protein>
    <submittedName>
        <fullName evidence="2">Uncharacterized protein</fullName>
    </submittedName>
</protein>
<evidence type="ECO:0000256" key="1">
    <source>
        <dbReference type="SAM" id="MobiDB-lite"/>
    </source>
</evidence>